<reference evidence="2" key="1">
    <citation type="submission" date="2022-11" db="UniProtKB">
        <authorList>
            <consortium name="WormBaseParasite"/>
        </authorList>
    </citation>
    <scope>IDENTIFICATION</scope>
</reference>
<accession>A0A914YH59</accession>
<proteinExistence type="predicted"/>
<protein>
    <submittedName>
        <fullName evidence="2">Uncharacterized protein</fullName>
    </submittedName>
</protein>
<dbReference type="Proteomes" id="UP000887577">
    <property type="component" value="Unplaced"/>
</dbReference>
<dbReference type="AlphaFoldDB" id="A0A914YH59"/>
<sequence length="149" mass="16666">MLIHTERGDNQRQRDAGHQATATVRQHILNKDLPLGHIGRFCLFVLFADLLAEQFFSFAEAIRFRGVAAVTQADKTDNQRDNRREDKHADDMAIEQVICPEQRHTCCACTAKVVRNIPETEECPAFTTRRPFGDGGVTARTAGTLEKAA</sequence>
<name>A0A914YH59_9BILA</name>
<organism evidence="1 2">
    <name type="scientific">Panagrolaimus superbus</name>
    <dbReference type="NCBI Taxonomy" id="310955"/>
    <lineage>
        <taxon>Eukaryota</taxon>
        <taxon>Metazoa</taxon>
        <taxon>Ecdysozoa</taxon>
        <taxon>Nematoda</taxon>
        <taxon>Chromadorea</taxon>
        <taxon>Rhabditida</taxon>
        <taxon>Tylenchina</taxon>
        <taxon>Panagrolaimomorpha</taxon>
        <taxon>Panagrolaimoidea</taxon>
        <taxon>Panagrolaimidae</taxon>
        <taxon>Panagrolaimus</taxon>
    </lineage>
</organism>
<keyword evidence="1" id="KW-1185">Reference proteome</keyword>
<evidence type="ECO:0000313" key="1">
    <source>
        <dbReference type="Proteomes" id="UP000887577"/>
    </source>
</evidence>
<dbReference type="WBParaSite" id="PSU_v2.g19651.t1">
    <property type="protein sequence ID" value="PSU_v2.g19651.t1"/>
    <property type="gene ID" value="PSU_v2.g19651"/>
</dbReference>
<evidence type="ECO:0000313" key="2">
    <source>
        <dbReference type="WBParaSite" id="PSU_v2.g19651.t1"/>
    </source>
</evidence>